<dbReference type="PROSITE" id="PS50883">
    <property type="entry name" value="EAL"/>
    <property type="match status" value="1"/>
</dbReference>
<feature type="transmembrane region" description="Helical" evidence="1">
    <location>
        <begin position="61"/>
        <end position="80"/>
    </location>
</feature>
<reference evidence="4 5" key="1">
    <citation type="submission" date="2019-09" db="EMBL/GenBank/DDBJ databases">
        <title>Genome sequence of Rhodovastum atsumiense, a diverse member of the Acetobacteraceae family of non-sulfur purple photosynthetic bacteria.</title>
        <authorList>
            <person name="Meyer T."/>
            <person name="Kyndt J."/>
        </authorList>
    </citation>
    <scope>NUCLEOTIDE SEQUENCE [LARGE SCALE GENOMIC DNA]</scope>
    <source>
        <strain evidence="4 5">DSM 21279</strain>
    </source>
</reference>
<feature type="transmembrane region" description="Helical" evidence="1">
    <location>
        <begin position="101"/>
        <end position="124"/>
    </location>
</feature>
<dbReference type="SUPFAM" id="SSF141868">
    <property type="entry name" value="EAL domain-like"/>
    <property type="match status" value="1"/>
</dbReference>
<dbReference type="InterPro" id="IPR043128">
    <property type="entry name" value="Rev_trsase/Diguanyl_cyclase"/>
</dbReference>
<sequence length="763" mass="82145">MPAPHLFSLAFWTSVPEESLPEAVRAQLAAPLVDHAASLILTQLATVMLCAIGVARIDASWPVWCLGADLAAIVARLLVLRRMRSRYAAGVPRDILAATRGYFAVGTLWAVNSGVFACFCILYTNDEVMRLLVTVMAFGTAGGTASRNAGTPRFALLQLAAWLSPVAIAATAAGPQYWGVTALVLLYGIALGFIVRRHFRHILALMSAERAKDELATRFGVALDNMKQGLALYDAEGRLQVVNRRLHEIFALPPGSLVLGMTEAEVNARCAVHAQERAGAAGPGWVEGRLATHSGRAVAVSRESLADGGWVITCEDITERCRDEARIAYMARHDSLTGLPNRALFAERMEQAVARLGRGEPFALLCLDLDGFKTVNDTRGHATGDRLLCMVAERIRACLREVDTVARLGGDEFAILLPRAQGLAEVEPVAQRLIAAVGSPCPIDGKPAAVGVSIGAAFAPADASSPDTLMRQADMALYRAKESGRGCLRRFDPEMEQRLRLRQSLEADLRGALARGEFEVHYQPIVDLAGARVVCCEALLRWRPHGRGLVPPGSFISVLEEIGLIGLVGAWVLRTACADAALWPEGVRVAVNVSSAQFEGDALVGVVEAALRESGLPACRLDLEITEAVILNDDAAIFATLHRIRKMGVRVALDDFGTGYSSLSYLRRFPLDKLKIDRSFVSGLDGSHAATSIVQAIVTLARSLDLRTIAEGVETQDQLDRLCRLGCDEVQGYLFSAPRPNAELPAMLHRIDGAAQQALPARP</sequence>
<comment type="caution">
    <text evidence="4">The sequence shown here is derived from an EMBL/GenBank/DDBJ whole genome shotgun (WGS) entry which is preliminary data.</text>
</comment>
<dbReference type="Pfam" id="PF00990">
    <property type="entry name" value="GGDEF"/>
    <property type="match status" value="1"/>
</dbReference>
<dbReference type="SMART" id="SM00267">
    <property type="entry name" value="GGDEF"/>
    <property type="match status" value="1"/>
</dbReference>
<proteinExistence type="predicted"/>
<dbReference type="Proteomes" id="UP000325255">
    <property type="component" value="Unassembled WGS sequence"/>
</dbReference>
<dbReference type="Gene3D" id="3.30.450.20">
    <property type="entry name" value="PAS domain"/>
    <property type="match status" value="1"/>
</dbReference>
<dbReference type="InterPro" id="IPR052155">
    <property type="entry name" value="Biofilm_reg_signaling"/>
</dbReference>
<keyword evidence="1" id="KW-1133">Transmembrane helix</keyword>
<dbReference type="NCBIfam" id="TIGR00254">
    <property type="entry name" value="GGDEF"/>
    <property type="match status" value="1"/>
</dbReference>
<dbReference type="PANTHER" id="PTHR44757:SF2">
    <property type="entry name" value="BIOFILM ARCHITECTURE MAINTENANCE PROTEIN MBAA"/>
    <property type="match status" value="1"/>
</dbReference>
<evidence type="ECO:0000259" key="3">
    <source>
        <dbReference type="PROSITE" id="PS50887"/>
    </source>
</evidence>
<dbReference type="AlphaFoldDB" id="A0A5M6J022"/>
<dbReference type="FunFam" id="3.30.70.270:FF:000001">
    <property type="entry name" value="Diguanylate cyclase domain protein"/>
    <property type="match status" value="1"/>
</dbReference>
<dbReference type="SUPFAM" id="SSF55785">
    <property type="entry name" value="PYP-like sensor domain (PAS domain)"/>
    <property type="match status" value="1"/>
</dbReference>
<name>A0A5M6J022_9PROT</name>
<dbReference type="InterPro" id="IPR001633">
    <property type="entry name" value="EAL_dom"/>
</dbReference>
<accession>A0A5M6J022</accession>
<dbReference type="Pfam" id="PF12860">
    <property type="entry name" value="PAS_7"/>
    <property type="match status" value="1"/>
</dbReference>
<keyword evidence="1" id="KW-0812">Transmembrane</keyword>
<keyword evidence="5" id="KW-1185">Reference proteome</keyword>
<evidence type="ECO:0000313" key="5">
    <source>
        <dbReference type="Proteomes" id="UP000325255"/>
    </source>
</evidence>
<dbReference type="OrthoDB" id="9793210at2"/>
<organism evidence="4 5">
    <name type="scientific">Rhodovastum atsumiense</name>
    <dbReference type="NCBI Taxonomy" id="504468"/>
    <lineage>
        <taxon>Bacteria</taxon>
        <taxon>Pseudomonadati</taxon>
        <taxon>Pseudomonadota</taxon>
        <taxon>Alphaproteobacteria</taxon>
        <taxon>Acetobacterales</taxon>
        <taxon>Acetobacteraceae</taxon>
        <taxon>Rhodovastum</taxon>
    </lineage>
</organism>
<feature type="transmembrane region" description="Helical" evidence="1">
    <location>
        <begin position="177"/>
        <end position="195"/>
    </location>
</feature>
<dbReference type="SUPFAM" id="SSF55073">
    <property type="entry name" value="Nucleotide cyclase"/>
    <property type="match status" value="1"/>
</dbReference>
<keyword evidence="1" id="KW-0472">Membrane</keyword>
<evidence type="ECO:0000313" key="4">
    <source>
        <dbReference type="EMBL" id="KAA5613871.1"/>
    </source>
</evidence>
<feature type="transmembrane region" description="Helical" evidence="1">
    <location>
        <begin position="154"/>
        <end position="171"/>
    </location>
</feature>
<dbReference type="PROSITE" id="PS50887">
    <property type="entry name" value="GGDEF"/>
    <property type="match status" value="1"/>
</dbReference>
<dbReference type="InterPro" id="IPR029787">
    <property type="entry name" value="Nucleotide_cyclase"/>
</dbReference>
<dbReference type="InterPro" id="IPR035965">
    <property type="entry name" value="PAS-like_dom_sf"/>
</dbReference>
<dbReference type="PANTHER" id="PTHR44757">
    <property type="entry name" value="DIGUANYLATE CYCLASE DGCP"/>
    <property type="match status" value="1"/>
</dbReference>
<protein>
    <submittedName>
        <fullName evidence="4">EAL domain-containing protein</fullName>
    </submittedName>
</protein>
<dbReference type="CDD" id="cd01949">
    <property type="entry name" value="GGDEF"/>
    <property type="match status" value="1"/>
</dbReference>
<dbReference type="Gene3D" id="3.20.20.450">
    <property type="entry name" value="EAL domain"/>
    <property type="match status" value="1"/>
</dbReference>
<dbReference type="InterPro" id="IPR000160">
    <property type="entry name" value="GGDEF_dom"/>
</dbReference>
<dbReference type="SMART" id="SM00052">
    <property type="entry name" value="EAL"/>
    <property type="match status" value="1"/>
</dbReference>
<evidence type="ECO:0000256" key="1">
    <source>
        <dbReference type="SAM" id="Phobius"/>
    </source>
</evidence>
<feature type="domain" description="GGDEF" evidence="3">
    <location>
        <begin position="360"/>
        <end position="493"/>
    </location>
</feature>
<gene>
    <name evidence="4" type="ORF">F1189_03605</name>
</gene>
<feature type="transmembrane region" description="Helical" evidence="1">
    <location>
        <begin position="36"/>
        <end position="55"/>
    </location>
</feature>
<dbReference type="RefSeq" id="WP_150039255.1">
    <property type="nucleotide sequence ID" value="NZ_OW485601.1"/>
</dbReference>
<dbReference type="Gene3D" id="3.30.70.270">
    <property type="match status" value="1"/>
</dbReference>
<dbReference type="GO" id="GO:0003824">
    <property type="term" value="F:catalytic activity"/>
    <property type="evidence" value="ECO:0007669"/>
    <property type="project" value="UniProtKB-ARBA"/>
</dbReference>
<dbReference type="Pfam" id="PF00563">
    <property type="entry name" value="EAL"/>
    <property type="match status" value="1"/>
</dbReference>
<dbReference type="InterPro" id="IPR035919">
    <property type="entry name" value="EAL_sf"/>
</dbReference>
<feature type="domain" description="EAL" evidence="2">
    <location>
        <begin position="502"/>
        <end position="752"/>
    </location>
</feature>
<dbReference type="CDD" id="cd01948">
    <property type="entry name" value="EAL"/>
    <property type="match status" value="1"/>
</dbReference>
<dbReference type="EMBL" id="VWPK01000004">
    <property type="protein sequence ID" value="KAA5613871.1"/>
    <property type="molecule type" value="Genomic_DNA"/>
</dbReference>
<evidence type="ECO:0000259" key="2">
    <source>
        <dbReference type="PROSITE" id="PS50883"/>
    </source>
</evidence>